<keyword evidence="1" id="KW-0472">Membrane</keyword>
<name>A0A178LSQ5_MYCIR</name>
<dbReference type="EMBL" id="LWCS01000031">
    <property type="protein sequence ID" value="OAN37019.1"/>
    <property type="molecule type" value="Genomic_DNA"/>
</dbReference>
<dbReference type="InterPro" id="IPR037185">
    <property type="entry name" value="EmrE-like"/>
</dbReference>
<feature type="transmembrane region" description="Helical" evidence="1">
    <location>
        <begin position="161"/>
        <end position="181"/>
    </location>
</feature>
<feature type="transmembrane region" description="Helical" evidence="1">
    <location>
        <begin position="77"/>
        <end position="94"/>
    </location>
</feature>
<feature type="transmembrane region" description="Helical" evidence="1">
    <location>
        <begin position="106"/>
        <end position="126"/>
    </location>
</feature>
<feature type="transmembrane region" description="Helical" evidence="1">
    <location>
        <begin position="51"/>
        <end position="71"/>
    </location>
</feature>
<dbReference type="PANTHER" id="PTHR40761">
    <property type="entry name" value="CONSERVED INTEGRAL MEMBRANE ALANINE VALINE AND LEUCINE RICH PROTEIN-RELATED"/>
    <property type="match status" value="1"/>
</dbReference>
<feature type="transmembrane region" description="Helical" evidence="1">
    <location>
        <begin position="228"/>
        <end position="248"/>
    </location>
</feature>
<dbReference type="RefSeq" id="WP_064282879.1">
    <property type="nucleotide sequence ID" value="NZ_LWCS01000031.1"/>
</dbReference>
<dbReference type="SUPFAM" id="SSF103481">
    <property type="entry name" value="Multidrug resistance efflux transporter EmrE"/>
    <property type="match status" value="1"/>
</dbReference>
<evidence type="ECO:0000313" key="2">
    <source>
        <dbReference type="EMBL" id="OAN37019.1"/>
    </source>
</evidence>
<comment type="caution">
    <text evidence="2">The sequence shown here is derived from an EMBL/GenBank/DDBJ whole genome shotgun (WGS) entry which is preliminary data.</text>
</comment>
<feature type="transmembrane region" description="Helical" evidence="1">
    <location>
        <begin position="193"/>
        <end position="216"/>
    </location>
</feature>
<dbReference type="STRING" id="912594.AWC12_19600"/>
<keyword evidence="1" id="KW-1133">Transmembrane helix</keyword>
<dbReference type="NCBIfam" id="NF038012">
    <property type="entry name" value="DMT_1"/>
    <property type="match status" value="1"/>
</dbReference>
<accession>A0A178LSQ5</accession>
<dbReference type="OrthoDB" id="4382070at2"/>
<protein>
    <recommendedName>
        <fullName evidence="4">Multidrug DMT transporter permease</fullName>
    </recommendedName>
</protein>
<proteinExistence type="predicted"/>
<sequence>MIGHGLTVLLAFLAAVFLAVGIVVRQRATLDVPAEDGISTAMFRTLLRRPLWWAGTASAIAGFVFQALALANGSLLLVQPILVSALLFALPLSARMAHRRVTRGEWAWAVLLTLALAVFVVLAKASPGDYEASLTTSTVVAIVCTVAVLACVIVATRIIGWIRAVLLAVAVGVLFGVVAVLTKLVMHMLTHEGLVAVLTTPVLYLLALLGVVAMLLQQSAFHAGSLQTSVPTMLVLEPVIAVILGAVVLGEQLDVGRWDAVALVMSTIAMAAGTIALGRDEGAYEESLSGGEESAHAASGRG</sequence>
<evidence type="ECO:0000256" key="1">
    <source>
        <dbReference type="SAM" id="Phobius"/>
    </source>
</evidence>
<feature type="transmembrane region" description="Helical" evidence="1">
    <location>
        <begin position="6"/>
        <end position="24"/>
    </location>
</feature>
<dbReference type="PANTHER" id="PTHR40761:SF1">
    <property type="entry name" value="CONSERVED INTEGRAL MEMBRANE ALANINE VALINE AND LEUCINE RICH PROTEIN-RELATED"/>
    <property type="match status" value="1"/>
</dbReference>
<dbReference type="eggNOG" id="COG0697">
    <property type="taxonomic scope" value="Bacteria"/>
</dbReference>
<dbReference type="Proteomes" id="UP000078396">
    <property type="component" value="Unassembled WGS sequence"/>
</dbReference>
<gene>
    <name evidence="2" type="ORF">A4X20_24095</name>
</gene>
<feature type="transmembrane region" description="Helical" evidence="1">
    <location>
        <begin position="260"/>
        <end position="278"/>
    </location>
</feature>
<evidence type="ECO:0000313" key="3">
    <source>
        <dbReference type="Proteomes" id="UP000078396"/>
    </source>
</evidence>
<organism evidence="2 3">
    <name type="scientific">Mycolicibacterium iranicum</name>
    <name type="common">Mycobacterium iranicum</name>
    <dbReference type="NCBI Taxonomy" id="912594"/>
    <lineage>
        <taxon>Bacteria</taxon>
        <taxon>Bacillati</taxon>
        <taxon>Actinomycetota</taxon>
        <taxon>Actinomycetes</taxon>
        <taxon>Mycobacteriales</taxon>
        <taxon>Mycobacteriaceae</taxon>
        <taxon>Mycolicibacterium</taxon>
    </lineage>
</organism>
<feature type="transmembrane region" description="Helical" evidence="1">
    <location>
        <begin position="132"/>
        <end position="154"/>
    </location>
</feature>
<keyword evidence="1" id="KW-0812">Transmembrane</keyword>
<evidence type="ECO:0008006" key="4">
    <source>
        <dbReference type="Google" id="ProtNLM"/>
    </source>
</evidence>
<dbReference type="AlphaFoldDB" id="A0A178LSQ5"/>
<reference evidence="2 3" key="1">
    <citation type="submission" date="2016-04" db="EMBL/GenBank/DDBJ databases">
        <title>Draft Genome Sequences of Staphylococcus capitis Strain H36, S. capitis Strain H65, S. cohnii Strain H62, S. hominis Strain H69, Mycobacterium iranicum Strain H39, Plantibacter sp. Strain H53, Pseudomonas oryzihabitans Strain H72, and Microbacterium sp. Strain H83, isolated from residential settings.</title>
        <authorList>
            <person name="Lymperopoulou D."/>
            <person name="Adams R.I."/>
            <person name="Lindow S."/>
            <person name="Coil D.A."/>
            <person name="Jospin G."/>
            <person name="Eisen J.A."/>
        </authorList>
    </citation>
    <scope>NUCLEOTIDE SEQUENCE [LARGE SCALE GENOMIC DNA]</scope>
    <source>
        <strain evidence="2 3">H39</strain>
    </source>
</reference>